<gene>
    <name evidence="1" type="ORF">NLG97_g242</name>
</gene>
<organism evidence="1 2">
    <name type="scientific">Lecanicillium saksenae</name>
    <dbReference type="NCBI Taxonomy" id="468837"/>
    <lineage>
        <taxon>Eukaryota</taxon>
        <taxon>Fungi</taxon>
        <taxon>Dikarya</taxon>
        <taxon>Ascomycota</taxon>
        <taxon>Pezizomycotina</taxon>
        <taxon>Sordariomycetes</taxon>
        <taxon>Hypocreomycetidae</taxon>
        <taxon>Hypocreales</taxon>
        <taxon>Cordycipitaceae</taxon>
        <taxon>Lecanicillium</taxon>
    </lineage>
</organism>
<evidence type="ECO:0000313" key="2">
    <source>
        <dbReference type="Proteomes" id="UP001148737"/>
    </source>
</evidence>
<dbReference type="EMBL" id="JANAKD010000007">
    <property type="protein sequence ID" value="KAJ3499535.1"/>
    <property type="molecule type" value="Genomic_DNA"/>
</dbReference>
<proteinExistence type="predicted"/>
<sequence length="285" mass="31947">MHEETPSDARPAGPVHIIEPQSAHTHTAVVLHGRGSNGPEFAEELFATHLSDNSSLAAKFPGWRWVFPSSKELWSTTFQEYMPAWFEAQSLTETTLRQDLQIPGIIESSEYIQDLLEEEIRLLHGKTSNLLFGGISQGGAIAMWMLLCRGTESRIGAFFAASTWLPFAKNIQQVLNARAKEEAGTADQHAAPMEYDSFIRQAMQGTETKQRSNPERSHVKVFLGHGLDDAYVDVELGRQARHVLSAAGFDVEWKEYSGAEEEGHWLQEPNEMDDVHRFMLTFSAC</sequence>
<protein>
    <submittedName>
        <fullName evidence="1">Uncharacterized protein</fullName>
    </submittedName>
</protein>
<keyword evidence="2" id="KW-1185">Reference proteome</keyword>
<accession>A0ACC1R8V1</accession>
<dbReference type="Proteomes" id="UP001148737">
    <property type="component" value="Unassembled WGS sequence"/>
</dbReference>
<reference evidence="1" key="1">
    <citation type="submission" date="2022-07" db="EMBL/GenBank/DDBJ databases">
        <title>Genome Sequence of Lecanicillium saksenae.</title>
        <authorList>
            <person name="Buettner E."/>
        </authorList>
    </citation>
    <scope>NUCLEOTIDE SEQUENCE</scope>
    <source>
        <strain evidence="1">VT-O1</strain>
    </source>
</reference>
<name>A0ACC1R8V1_9HYPO</name>
<evidence type="ECO:0000313" key="1">
    <source>
        <dbReference type="EMBL" id="KAJ3499535.1"/>
    </source>
</evidence>
<comment type="caution">
    <text evidence="1">The sequence shown here is derived from an EMBL/GenBank/DDBJ whole genome shotgun (WGS) entry which is preliminary data.</text>
</comment>